<dbReference type="EMBL" id="BAABKP010000005">
    <property type="protein sequence ID" value="GAA4799297.1"/>
    <property type="molecule type" value="Genomic_DNA"/>
</dbReference>
<evidence type="ECO:0000313" key="2">
    <source>
        <dbReference type="Proteomes" id="UP001500187"/>
    </source>
</evidence>
<dbReference type="RefSeq" id="WP_345446888.1">
    <property type="nucleotide sequence ID" value="NZ_BAABKP010000005.1"/>
</dbReference>
<protein>
    <recommendedName>
        <fullName evidence="3">Tetratricopeptide repeat protein</fullName>
    </recommendedName>
</protein>
<accession>A0ABP9BRU9</accession>
<evidence type="ECO:0008006" key="3">
    <source>
        <dbReference type="Google" id="ProtNLM"/>
    </source>
</evidence>
<dbReference type="Proteomes" id="UP001500187">
    <property type="component" value="Unassembled WGS sequence"/>
</dbReference>
<proteinExistence type="predicted"/>
<keyword evidence="2" id="KW-1185">Reference proteome</keyword>
<organism evidence="1 2">
    <name type="scientific">Rothia endophytica</name>
    <dbReference type="NCBI Taxonomy" id="1324766"/>
    <lineage>
        <taxon>Bacteria</taxon>
        <taxon>Bacillati</taxon>
        <taxon>Actinomycetota</taxon>
        <taxon>Actinomycetes</taxon>
        <taxon>Micrococcales</taxon>
        <taxon>Micrococcaceae</taxon>
        <taxon>Rothia</taxon>
    </lineage>
</organism>
<reference evidence="2" key="1">
    <citation type="journal article" date="2019" name="Int. J. Syst. Evol. Microbiol.">
        <title>The Global Catalogue of Microorganisms (GCM) 10K type strain sequencing project: providing services to taxonomists for standard genome sequencing and annotation.</title>
        <authorList>
            <consortium name="The Broad Institute Genomics Platform"/>
            <consortium name="The Broad Institute Genome Sequencing Center for Infectious Disease"/>
            <person name="Wu L."/>
            <person name="Ma J."/>
        </authorList>
    </citation>
    <scope>NUCLEOTIDE SEQUENCE [LARGE SCALE GENOMIC DNA]</scope>
    <source>
        <strain evidence="2">JCM 18541</strain>
    </source>
</reference>
<comment type="caution">
    <text evidence="1">The sequence shown here is derived from an EMBL/GenBank/DDBJ whole genome shotgun (WGS) entry which is preliminary data.</text>
</comment>
<sequence>MWSLEEANLKIARLREMPYGTGRTAAAEFIARTIQNEGPEQKLPEALLELVEAYVFGTPNPASFATFSQLLRLWDTHPEYFSEHDGRTLFWQFKWVTGDLAAWPQISRQQARGLLDEMRKRYAVAGFSAAAVDRAEYMWAGHLGLDEEAERWRAIWLAHGEDDMDCGSCKIGGTLREYVVAGEFEQAVALGAPTEDLCNREPANSHRQLALAYLHLGDGEAAGRQLARAQATSGGHYDPDDLGMEFEILARGGQLHAALDLLAAHGQRALQLEGDPGDNRGFLRYLVAGLAWTVEEQRQLPTRLPQSYTLGELYDWAVQQSVPLARAFDERAGNRRFTESLEAAQQEPRLADLVVVSEKNTGLNLSTGTRAHGAAQPVADQRGAASIKHDGDADPYVTADGFLAAGDLVQAAYWYERAGEAREAADQLMEAGIAFADAAQSLAQLRERGQAAELFERAWELLLAGGAPARLLLAVLAARAQVAELLGQYKGLEAAVLAARARAEAEHNQLEQADAEPWQVAGAATLVTHADDLLARLYAAEGKYYDAAQLAGEVAKTYEQAGQSARCGAALLLAGQCARDAGQSTQATQLLEGAVAALDAAQCKESKAKALNLLIEMLNKTGQTHRVQDLLDGLL</sequence>
<evidence type="ECO:0000313" key="1">
    <source>
        <dbReference type="EMBL" id="GAA4799297.1"/>
    </source>
</evidence>
<gene>
    <name evidence="1" type="ORF">GCM10023352_18950</name>
</gene>
<name>A0ABP9BRU9_9MICC</name>